<evidence type="ECO:0000313" key="2">
    <source>
        <dbReference type="Proteomes" id="UP000183832"/>
    </source>
</evidence>
<gene>
    <name evidence="1" type="ORF">CLUMA_CG005276</name>
</gene>
<reference evidence="1 2" key="1">
    <citation type="submission" date="2015-04" db="EMBL/GenBank/DDBJ databases">
        <authorList>
            <person name="Syromyatnikov M.Y."/>
            <person name="Popov V.N."/>
        </authorList>
    </citation>
    <scope>NUCLEOTIDE SEQUENCE [LARGE SCALE GENOMIC DNA]</scope>
</reference>
<organism evidence="1 2">
    <name type="scientific">Clunio marinus</name>
    <dbReference type="NCBI Taxonomy" id="568069"/>
    <lineage>
        <taxon>Eukaryota</taxon>
        <taxon>Metazoa</taxon>
        <taxon>Ecdysozoa</taxon>
        <taxon>Arthropoda</taxon>
        <taxon>Hexapoda</taxon>
        <taxon>Insecta</taxon>
        <taxon>Pterygota</taxon>
        <taxon>Neoptera</taxon>
        <taxon>Endopterygota</taxon>
        <taxon>Diptera</taxon>
        <taxon>Nematocera</taxon>
        <taxon>Chironomoidea</taxon>
        <taxon>Chironomidae</taxon>
        <taxon>Clunio</taxon>
    </lineage>
</organism>
<name>A0A1J1HYK7_9DIPT</name>
<keyword evidence="2" id="KW-1185">Reference proteome</keyword>
<accession>A0A1J1HYK7</accession>
<proteinExistence type="predicted"/>
<dbReference type="EMBL" id="CVRI01000021">
    <property type="protein sequence ID" value="CRK91622.1"/>
    <property type="molecule type" value="Genomic_DNA"/>
</dbReference>
<evidence type="ECO:0000313" key="1">
    <source>
        <dbReference type="EMBL" id="CRK91622.1"/>
    </source>
</evidence>
<dbReference type="AlphaFoldDB" id="A0A1J1HYK7"/>
<protein>
    <submittedName>
        <fullName evidence="1">CLUMA_CG005276, isoform A</fullName>
    </submittedName>
</protein>
<sequence length="78" mass="9005">MKLSVMRKIIPMISSLSRFYFQKGFKRFRSVVFPSDFDLSCSFDLMTAGLLRGYAELVLDIYCTLSFTLLFSKGPENE</sequence>
<dbReference type="Proteomes" id="UP000183832">
    <property type="component" value="Unassembled WGS sequence"/>
</dbReference>